<proteinExistence type="inferred from homology"/>
<evidence type="ECO:0000256" key="10">
    <source>
        <dbReference type="RuleBase" id="RU000577"/>
    </source>
</evidence>
<dbReference type="InterPro" id="IPR013317">
    <property type="entry name" value="DnaA_dom"/>
</dbReference>
<dbReference type="InterPro" id="IPR003593">
    <property type="entry name" value="AAA+_ATPase"/>
</dbReference>
<dbReference type="GO" id="GO:0008289">
    <property type="term" value="F:lipid binding"/>
    <property type="evidence" value="ECO:0007669"/>
    <property type="project" value="UniProtKB-KW"/>
</dbReference>
<feature type="region of interest" description="Domain IV, binds dsDNA" evidence="8">
    <location>
        <begin position="324"/>
        <end position="446"/>
    </location>
</feature>
<evidence type="ECO:0000256" key="5">
    <source>
        <dbReference type="ARBA" id="ARBA00022840"/>
    </source>
</evidence>
<dbReference type="Pfam" id="PF08299">
    <property type="entry name" value="Bac_DnaA_C"/>
    <property type="match status" value="1"/>
</dbReference>
<evidence type="ECO:0000256" key="7">
    <source>
        <dbReference type="ARBA" id="ARBA00023125"/>
    </source>
</evidence>
<feature type="binding site" evidence="8">
    <location>
        <position position="150"/>
    </location>
    <ligand>
        <name>ATP</name>
        <dbReference type="ChEBI" id="CHEBI:30616"/>
    </ligand>
</feature>
<dbReference type="GO" id="GO:0006270">
    <property type="term" value="P:DNA replication initiation"/>
    <property type="evidence" value="ECO:0007669"/>
    <property type="project" value="UniProtKB-UniRule"/>
</dbReference>
<keyword evidence="3 8" id="KW-0235">DNA replication</keyword>
<comment type="caution">
    <text evidence="8">Lacks conserved residue(s) required for the propagation of feature annotation.</text>
</comment>
<feature type="binding site" evidence="8">
    <location>
        <position position="148"/>
    </location>
    <ligand>
        <name>ATP</name>
        <dbReference type="ChEBI" id="CHEBI:30616"/>
    </ligand>
</feature>
<accession>A0A9D2BIA1</accession>
<dbReference type="InterPro" id="IPR027417">
    <property type="entry name" value="P-loop_NTPase"/>
</dbReference>
<dbReference type="PANTHER" id="PTHR30050:SF2">
    <property type="entry name" value="CHROMOSOMAL REPLICATION INITIATOR PROTEIN DNAA"/>
    <property type="match status" value="1"/>
</dbReference>
<evidence type="ECO:0000256" key="6">
    <source>
        <dbReference type="ARBA" id="ARBA00023121"/>
    </source>
</evidence>
<dbReference type="Gene3D" id="3.30.300.180">
    <property type="match status" value="1"/>
</dbReference>
<dbReference type="CDD" id="cd00009">
    <property type="entry name" value="AAA"/>
    <property type="match status" value="1"/>
</dbReference>
<dbReference type="InterPro" id="IPR020591">
    <property type="entry name" value="Chromosome_initiator_DnaA-like"/>
</dbReference>
<feature type="binding site" evidence="8">
    <location>
        <position position="152"/>
    </location>
    <ligand>
        <name>ATP</name>
        <dbReference type="ChEBI" id="CHEBI:30616"/>
    </ligand>
</feature>
<dbReference type="InterPro" id="IPR038454">
    <property type="entry name" value="DnaA_N_sf"/>
</dbReference>
<evidence type="ECO:0000313" key="14">
    <source>
        <dbReference type="EMBL" id="HIX76482.1"/>
    </source>
</evidence>
<comment type="function">
    <text evidence="8 10">Plays an essential role in the initiation and regulation of chromosomal replication. ATP-DnaA binds to the origin of replication (oriC) to initiate formation of the DNA replication initiation complex once per cell cycle. Binds the DnaA box (a 9 base pair repeat at the origin) and separates the double-stranded (ds)DNA. Forms a right-handed helical filament on oriC DNA; dsDNA binds to the exterior of the filament while single-stranded (ss)DNA is stabiized in the filament's interior. The ATP-DnaA-oriC complex binds and stabilizes one strand of the AT-rich DNA unwinding element (DUE), permitting loading of DNA polymerase. After initiation quickly degrades to an ADP-DnaA complex that is not apt for DNA replication. Binds acidic phospholipids.</text>
</comment>
<evidence type="ECO:0000256" key="9">
    <source>
        <dbReference type="NCBIfam" id="TIGR00362"/>
    </source>
</evidence>
<dbReference type="GO" id="GO:0003688">
    <property type="term" value="F:DNA replication origin binding"/>
    <property type="evidence" value="ECO:0007669"/>
    <property type="project" value="UniProtKB-UniRule"/>
</dbReference>
<dbReference type="PROSITE" id="PS01008">
    <property type="entry name" value="DNAA"/>
    <property type="match status" value="1"/>
</dbReference>
<dbReference type="GO" id="GO:0005886">
    <property type="term" value="C:plasma membrane"/>
    <property type="evidence" value="ECO:0007669"/>
    <property type="project" value="TreeGrafter"/>
</dbReference>
<comment type="domain">
    <text evidence="8">Domain I is involved in oligomerization and binding regulators, domain II is flexibile and of varying length in different bacteria, domain III forms the AAA+ region, while domain IV binds dsDNA.</text>
</comment>
<evidence type="ECO:0000259" key="12">
    <source>
        <dbReference type="SMART" id="SM00382"/>
    </source>
</evidence>
<sequence>MEIVREKWNEILQRVRDEHELSEISFDTWIKPLTVHSVEDNLVTILVPSEKMGLEYVSKKYTLPIKVAIAEITGVNYDIRFALPEEVKKEDKKPALQKNPYAPNLNPKYTFDTFVVGSNNKFAHAASLAVAESPGEIYNPLFLYGGVGLGKTHLMHSIAHFILEKNPASRILYVTSEEFTNEVIEAIRNSNNTAMTKFREKYRNIDVLLIDDVQFIIGKESTQEEFFHTFNTLHANNKQIIISSDRPPKDMDILEDRIRSRFEWGLLADIQSPDYETRIAILRKKEELDGYNVGDDVIEYIASNVKSNIRELEGALNKIIAYANLEKREINLDLAEQVLRDIISPNEKKVITPQFIIDTVAEHFDITASDIIGSKRSSKIVYPRQITMYLCREMLESPLTAIGKFLGDRDHTTVMHGIEKIEKELKNNDNTRNTIDILKKKINPSK</sequence>
<dbReference type="FunFam" id="3.40.50.300:FF:000150">
    <property type="entry name" value="Chromosomal replication initiator protein DnaA"/>
    <property type="match status" value="1"/>
</dbReference>
<comment type="similarity">
    <text evidence="1 8 11">Belongs to the DnaA family.</text>
</comment>
<gene>
    <name evidence="8 14" type="primary">dnaA</name>
    <name evidence="14" type="ORF">H9734_02635</name>
</gene>
<keyword evidence="2 8" id="KW-0963">Cytoplasm</keyword>
<dbReference type="Gene3D" id="1.10.8.60">
    <property type="match status" value="1"/>
</dbReference>
<feature type="domain" description="Chromosomal replication initiator DnaA C-terminal" evidence="13">
    <location>
        <begin position="352"/>
        <end position="421"/>
    </location>
</feature>
<evidence type="ECO:0000256" key="11">
    <source>
        <dbReference type="RuleBase" id="RU004227"/>
    </source>
</evidence>
<dbReference type="Gene3D" id="3.40.50.300">
    <property type="entry name" value="P-loop containing nucleotide triphosphate hydrolases"/>
    <property type="match status" value="1"/>
</dbReference>
<keyword evidence="7 8" id="KW-0238">DNA-binding</keyword>
<keyword evidence="6 8" id="KW-0446">Lipid-binding</keyword>
<evidence type="ECO:0000313" key="15">
    <source>
        <dbReference type="Proteomes" id="UP000886890"/>
    </source>
</evidence>
<dbReference type="InterPro" id="IPR018312">
    <property type="entry name" value="Chromosome_initiator_DnaA_CS"/>
</dbReference>
<reference evidence="14" key="1">
    <citation type="journal article" date="2021" name="PeerJ">
        <title>Extensive microbial diversity within the chicken gut microbiome revealed by metagenomics and culture.</title>
        <authorList>
            <person name="Gilroy R."/>
            <person name="Ravi A."/>
            <person name="Getino M."/>
            <person name="Pursley I."/>
            <person name="Horton D.L."/>
            <person name="Alikhan N.F."/>
            <person name="Baker D."/>
            <person name="Gharbi K."/>
            <person name="Hall N."/>
            <person name="Watson M."/>
            <person name="Adriaenssens E.M."/>
            <person name="Foster-Nyarko E."/>
            <person name="Jarju S."/>
            <person name="Secka A."/>
            <person name="Antonio M."/>
            <person name="Oren A."/>
            <person name="Chaudhuri R.R."/>
            <person name="La Ragione R."/>
            <person name="Hildebrand F."/>
            <person name="Pallen M.J."/>
        </authorList>
    </citation>
    <scope>NUCLEOTIDE SEQUENCE</scope>
    <source>
        <strain evidence="14">CHK183-1962</strain>
    </source>
</reference>
<evidence type="ECO:0000256" key="8">
    <source>
        <dbReference type="HAMAP-Rule" id="MF_00377"/>
    </source>
</evidence>
<keyword evidence="4 8" id="KW-0547">Nucleotide-binding</keyword>
<dbReference type="Gene3D" id="1.10.1750.10">
    <property type="match status" value="1"/>
</dbReference>
<evidence type="ECO:0000256" key="2">
    <source>
        <dbReference type="ARBA" id="ARBA00022490"/>
    </source>
</evidence>
<dbReference type="GO" id="GO:0005737">
    <property type="term" value="C:cytoplasm"/>
    <property type="evidence" value="ECO:0007669"/>
    <property type="project" value="UniProtKB-SubCell"/>
</dbReference>
<dbReference type="NCBIfam" id="TIGR00362">
    <property type="entry name" value="DnaA"/>
    <property type="match status" value="1"/>
</dbReference>
<feature type="binding site" evidence="8">
    <location>
        <position position="151"/>
    </location>
    <ligand>
        <name>ATP</name>
        <dbReference type="ChEBI" id="CHEBI:30616"/>
    </ligand>
</feature>
<dbReference type="GO" id="GO:0005524">
    <property type="term" value="F:ATP binding"/>
    <property type="evidence" value="ECO:0007669"/>
    <property type="project" value="UniProtKB-UniRule"/>
</dbReference>
<dbReference type="InterPro" id="IPR024633">
    <property type="entry name" value="DnaA_N_dom"/>
</dbReference>
<name>A0A9D2BIA1_9FIRM</name>
<evidence type="ECO:0000256" key="4">
    <source>
        <dbReference type="ARBA" id="ARBA00022741"/>
    </source>
</evidence>
<evidence type="ECO:0000259" key="13">
    <source>
        <dbReference type="SMART" id="SM00760"/>
    </source>
</evidence>
<dbReference type="AlphaFoldDB" id="A0A9D2BIA1"/>
<dbReference type="CDD" id="cd06571">
    <property type="entry name" value="Bac_DnaA_C"/>
    <property type="match status" value="1"/>
</dbReference>
<dbReference type="SMART" id="SM00382">
    <property type="entry name" value="AAA"/>
    <property type="match status" value="1"/>
</dbReference>
<dbReference type="Proteomes" id="UP000886890">
    <property type="component" value="Unassembled WGS sequence"/>
</dbReference>
<dbReference type="InterPro" id="IPR013159">
    <property type="entry name" value="DnaA_C"/>
</dbReference>
<organism evidence="14 15">
    <name type="scientific">Candidatus Fusicatenibacter merdavium</name>
    <dbReference type="NCBI Taxonomy" id="2838600"/>
    <lineage>
        <taxon>Bacteria</taxon>
        <taxon>Bacillati</taxon>
        <taxon>Bacillota</taxon>
        <taxon>Clostridia</taxon>
        <taxon>Lachnospirales</taxon>
        <taxon>Lachnospiraceae</taxon>
        <taxon>Fusicatenibacter</taxon>
    </lineage>
</organism>
<comment type="caution">
    <text evidence="14">The sequence shown here is derived from an EMBL/GenBank/DDBJ whole genome shotgun (WGS) entry which is preliminary data.</text>
</comment>
<evidence type="ECO:0000256" key="1">
    <source>
        <dbReference type="ARBA" id="ARBA00006583"/>
    </source>
</evidence>
<dbReference type="SUPFAM" id="SSF48295">
    <property type="entry name" value="TrpR-like"/>
    <property type="match status" value="1"/>
</dbReference>
<dbReference type="GO" id="GO:0006275">
    <property type="term" value="P:regulation of DNA replication"/>
    <property type="evidence" value="ECO:0007669"/>
    <property type="project" value="UniProtKB-UniRule"/>
</dbReference>
<comment type="subcellular location">
    <subcellularLocation>
        <location evidence="8">Cytoplasm</location>
    </subcellularLocation>
</comment>
<dbReference type="HAMAP" id="MF_00377">
    <property type="entry name" value="DnaA_bact"/>
    <property type="match status" value="1"/>
</dbReference>
<dbReference type="EMBL" id="DXEK01000044">
    <property type="protein sequence ID" value="HIX76482.1"/>
    <property type="molecule type" value="Genomic_DNA"/>
</dbReference>
<dbReference type="PANTHER" id="PTHR30050">
    <property type="entry name" value="CHROMOSOMAL REPLICATION INITIATOR PROTEIN DNAA"/>
    <property type="match status" value="1"/>
</dbReference>
<dbReference type="Pfam" id="PF11638">
    <property type="entry name" value="DnaA_N"/>
    <property type="match status" value="1"/>
</dbReference>
<dbReference type="SMART" id="SM00760">
    <property type="entry name" value="Bac_DnaA_C"/>
    <property type="match status" value="1"/>
</dbReference>
<comment type="subunit">
    <text evidence="8">Oligomerizes as a right-handed, spiral filament on DNA at oriC.</text>
</comment>
<keyword evidence="5 8" id="KW-0067">ATP-binding</keyword>
<dbReference type="FunFam" id="1.10.8.60:FF:000003">
    <property type="entry name" value="Chromosomal replication initiator protein DnaA"/>
    <property type="match status" value="1"/>
</dbReference>
<dbReference type="Pfam" id="PF00308">
    <property type="entry name" value="Bac_DnaA"/>
    <property type="match status" value="1"/>
</dbReference>
<dbReference type="InterPro" id="IPR001957">
    <property type="entry name" value="Chromosome_initiator_DnaA"/>
</dbReference>
<dbReference type="InterPro" id="IPR010921">
    <property type="entry name" value="Trp_repressor/repl_initiator"/>
</dbReference>
<feature type="domain" description="AAA+ ATPase" evidence="12">
    <location>
        <begin position="137"/>
        <end position="268"/>
    </location>
</feature>
<evidence type="ECO:0000256" key="3">
    <source>
        <dbReference type="ARBA" id="ARBA00022705"/>
    </source>
</evidence>
<protein>
    <recommendedName>
        <fullName evidence="8 9">Chromosomal replication initiator protein DnaA</fullName>
    </recommendedName>
</protein>
<feature type="region of interest" description="Domain I, interacts with DnaA modulators" evidence="8">
    <location>
        <begin position="1"/>
        <end position="93"/>
    </location>
</feature>
<dbReference type="PRINTS" id="PR00051">
    <property type="entry name" value="DNAA"/>
</dbReference>
<dbReference type="SUPFAM" id="SSF52540">
    <property type="entry name" value="P-loop containing nucleoside triphosphate hydrolases"/>
    <property type="match status" value="1"/>
</dbReference>
<reference evidence="14" key="2">
    <citation type="submission" date="2021-04" db="EMBL/GenBank/DDBJ databases">
        <authorList>
            <person name="Gilroy R."/>
        </authorList>
    </citation>
    <scope>NUCLEOTIDE SEQUENCE</scope>
    <source>
        <strain evidence="14">CHK183-1962</strain>
    </source>
</reference>